<comment type="function">
    <text evidence="1 6">Required for the transposition of the insertion element.</text>
</comment>
<name>A0ABR9ZWV8_9FIRM</name>
<keyword evidence="8" id="KW-1185">Reference proteome</keyword>
<protein>
    <recommendedName>
        <fullName evidence="6">Mutator family transposase</fullName>
    </recommendedName>
</protein>
<evidence type="ECO:0000256" key="3">
    <source>
        <dbReference type="ARBA" id="ARBA00022578"/>
    </source>
</evidence>
<accession>A0ABR9ZWV8</accession>
<dbReference type="EMBL" id="JADKNH010000011">
    <property type="protein sequence ID" value="MBF4694945.1"/>
    <property type="molecule type" value="Genomic_DNA"/>
</dbReference>
<sequence length="154" mass="18356">TQRCIVHLMRNSTRYIARKRWSEFAKDIKAVYKAVSLDEAIILFEAFELKWSESAAAVAVWRNNWDAVERLFEYPSEIRKIIYTTNTIESYHNQLRKVTDRKGAFPNEMALYKLVYLRTIDIKKSWLHPVQNWGQVMNQLEILFSDRIATHLKF</sequence>
<evidence type="ECO:0000313" key="7">
    <source>
        <dbReference type="EMBL" id="MBF4694945.1"/>
    </source>
</evidence>
<evidence type="ECO:0000256" key="1">
    <source>
        <dbReference type="ARBA" id="ARBA00002190"/>
    </source>
</evidence>
<comment type="similarity">
    <text evidence="2 6">Belongs to the transposase mutator family.</text>
</comment>
<dbReference type="PANTHER" id="PTHR33217">
    <property type="entry name" value="TRANSPOSASE FOR INSERTION SEQUENCE ELEMENT IS1081"/>
    <property type="match status" value="1"/>
</dbReference>
<dbReference type="RefSeq" id="WP_194703178.1">
    <property type="nucleotide sequence ID" value="NZ_JADKNH010000011.1"/>
</dbReference>
<comment type="caution">
    <text evidence="7">The sequence shown here is derived from an EMBL/GenBank/DDBJ whole genome shotgun (WGS) entry which is preliminary data.</text>
</comment>
<feature type="non-terminal residue" evidence="7">
    <location>
        <position position="1"/>
    </location>
</feature>
<dbReference type="PANTHER" id="PTHR33217:SF8">
    <property type="entry name" value="MUTATOR FAMILY TRANSPOSASE"/>
    <property type="match status" value="1"/>
</dbReference>
<keyword evidence="3 6" id="KW-0815">Transposition</keyword>
<dbReference type="Pfam" id="PF00872">
    <property type="entry name" value="Transposase_mut"/>
    <property type="match status" value="1"/>
</dbReference>
<dbReference type="Proteomes" id="UP000614200">
    <property type="component" value="Unassembled WGS sequence"/>
</dbReference>
<evidence type="ECO:0000256" key="6">
    <source>
        <dbReference type="RuleBase" id="RU365089"/>
    </source>
</evidence>
<organism evidence="7 8">
    <name type="scientific">Fusibacter ferrireducens</name>
    <dbReference type="NCBI Taxonomy" id="2785058"/>
    <lineage>
        <taxon>Bacteria</taxon>
        <taxon>Bacillati</taxon>
        <taxon>Bacillota</taxon>
        <taxon>Clostridia</taxon>
        <taxon>Eubacteriales</taxon>
        <taxon>Eubacteriales Family XII. Incertae Sedis</taxon>
        <taxon>Fusibacter</taxon>
    </lineage>
</organism>
<dbReference type="InterPro" id="IPR001207">
    <property type="entry name" value="Transposase_mutator"/>
</dbReference>
<evidence type="ECO:0000256" key="2">
    <source>
        <dbReference type="ARBA" id="ARBA00010961"/>
    </source>
</evidence>
<evidence type="ECO:0000313" key="8">
    <source>
        <dbReference type="Proteomes" id="UP000614200"/>
    </source>
</evidence>
<gene>
    <name evidence="7" type="ORF">ISU02_17745</name>
</gene>
<keyword evidence="6" id="KW-0814">Transposable element</keyword>
<keyword evidence="5 6" id="KW-0233">DNA recombination</keyword>
<evidence type="ECO:0000256" key="5">
    <source>
        <dbReference type="ARBA" id="ARBA00023172"/>
    </source>
</evidence>
<proteinExistence type="inferred from homology"/>
<reference evidence="7 8" key="1">
    <citation type="submission" date="2020-11" db="EMBL/GenBank/DDBJ databases">
        <title>Fusibacter basophilias sp. nov.</title>
        <authorList>
            <person name="Qiu D."/>
        </authorList>
    </citation>
    <scope>NUCLEOTIDE SEQUENCE [LARGE SCALE GENOMIC DNA]</scope>
    <source>
        <strain evidence="7 8">Q10-2</strain>
    </source>
</reference>
<keyword evidence="4 6" id="KW-0238">DNA-binding</keyword>
<evidence type="ECO:0000256" key="4">
    <source>
        <dbReference type="ARBA" id="ARBA00023125"/>
    </source>
</evidence>